<evidence type="ECO:0000256" key="1">
    <source>
        <dbReference type="ARBA" id="ARBA00022490"/>
    </source>
</evidence>
<dbReference type="PANTHER" id="PTHR33692:SF1">
    <property type="entry name" value="RIBOSOME MATURATION FACTOR RIMM"/>
    <property type="match status" value="1"/>
</dbReference>
<keyword evidence="4 5" id="KW-0143">Chaperone</keyword>
<keyword evidence="1 5" id="KW-0963">Cytoplasm</keyword>
<comment type="function">
    <text evidence="5">An accessory protein needed during the final step in the assembly of 30S ribosomal subunit, possibly for assembly of the head region. Essential for efficient processing of 16S rRNA. May be needed both before and after RbfA during the maturation of 16S rRNA. It has affinity for free ribosomal 30S subunits but not for 70S ribosomes.</text>
</comment>
<dbReference type="Pfam" id="PF01782">
    <property type="entry name" value="RimM"/>
    <property type="match status" value="1"/>
</dbReference>
<dbReference type="EMBL" id="BMDH01000002">
    <property type="protein sequence ID" value="GGI14541.1"/>
    <property type="molecule type" value="Genomic_DNA"/>
</dbReference>
<dbReference type="GO" id="GO:0006364">
    <property type="term" value="P:rRNA processing"/>
    <property type="evidence" value="ECO:0007669"/>
    <property type="project" value="UniProtKB-UniRule"/>
</dbReference>
<feature type="domain" description="Ribosome maturation factor RimM PRC barrel" evidence="7">
    <location>
        <begin position="183"/>
        <end position="236"/>
    </location>
</feature>
<evidence type="ECO:0000259" key="7">
    <source>
        <dbReference type="Pfam" id="PF24986"/>
    </source>
</evidence>
<dbReference type="AlphaFoldDB" id="A0A8J3F2I9"/>
<evidence type="ECO:0000259" key="6">
    <source>
        <dbReference type="Pfam" id="PF01782"/>
    </source>
</evidence>
<dbReference type="Proteomes" id="UP000619536">
    <property type="component" value="Unassembled WGS sequence"/>
</dbReference>
<dbReference type="InterPro" id="IPR036976">
    <property type="entry name" value="RimM_N_sf"/>
</dbReference>
<comment type="subcellular location">
    <subcellularLocation>
        <location evidence="5">Cytoplasm</location>
    </subcellularLocation>
</comment>
<name>A0A8J3F2I9_9BIFI</name>
<dbReference type="GO" id="GO:0005737">
    <property type="term" value="C:cytoplasm"/>
    <property type="evidence" value="ECO:0007669"/>
    <property type="project" value="UniProtKB-SubCell"/>
</dbReference>
<keyword evidence="2 5" id="KW-0690">Ribosome biogenesis</keyword>
<evidence type="ECO:0000313" key="9">
    <source>
        <dbReference type="Proteomes" id="UP000619536"/>
    </source>
</evidence>
<dbReference type="InterPro" id="IPR011961">
    <property type="entry name" value="RimM"/>
</dbReference>
<dbReference type="InterPro" id="IPR002676">
    <property type="entry name" value="RimM_N"/>
</dbReference>
<keyword evidence="9" id="KW-1185">Reference proteome</keyword>
<dbReference type="Gene3D" id="2.40.30.60">
    <property type="entry name" value="RimM"/>
    <property type="match status" value="1"/>
</dbReference>
<dbReference type="InterPro" id="IPR056792">
    <property type="entry name" value="PRC_RimM"/>
</dbReference>
<evidence type="ECO:0000313" key="8">
    <source>
        <dbReference type="EMBL" id="GGI14541.1"/>
    </source>
</evidence>
<sequence length="240" mass="25999">MAQQQDLMRVCRIGRAQGLKGEVNVMVTTDSPEQRFAPGSVLLTQNGGSMTVASSRKFKQRWIIHFEGVDDRNASEALKGLELFVEPDHEIARTGDSQGHSELRAETGGEFADGTEFTDGADSDVLADSTDFEDVVDADAIEEDGAGDEGAGDEDEGFYAEELMHLQVRIPHDTAEPEGEYDVAGTVIDVTESPAQWLLTVQEPSGAESLVPFVDAFIPVIDVEEGYLVLTPPNGLLQDR</sequence>
<dbReference type="Gene3D" id="2.30.30.240">
    <property type="entry name" value="PRC-barrel domain"/>
    <property type="match status" value="1"/>
</dbReference>
<dbReference type="InterPro" id="IPR011033">
    <property type="entry name" value="PRC_barrel-like_sf"/>
</dbReference>
<comment type="subunit">
    <text evidence="5">Binds ribosomal protein uS19.</text>
</comment>
<proteinExistence type="inferred from homology"/>
<dbReference type="Pfam" id="PF24986">
    <property type="entry name" value="PRC_RimM"/>
    <property type="match status" value="1"/>
</dbReference>
<reference evidence="8" key="2">
    <citation type="submission" date="2020-09" db="EMBL/GenBank/DDBJ databases">
        <authorList>
            <person name="Sun Q."/>
            <person name="Sedlacek I."/>
        </authorList>
    </citation>
    <scope>NUCLEOTIDE SEQUENCE</scope>
    <source>
        <strain evidence="8">CCM 8606</strain>
    </source>
</reference>
<dbReference type="GO" id="GO:0005840">
    <property type="term" value="C:ribosome"/>
    <property type="evidence" value="ECO:0007669"/>
    <property type="project" value="InterPro"/>
</dbReference>
<feature type="domain" description="RimM N-terminal" evidence="6">
    <location>
        <begin position="10"/>
        <end position="87"/>
    </location>
</feature>
<accession>A0A8J3F2I9</accession>
<evidence type="ECO:0000256" key="3">
    <source>
        <dbReference type="ARBA" id="ARBA00022552"/>
    </source>
</evidence>
<dbReference type="PANTHER" id="PTHR33692">
    <property type="entry name" value="RIBOSOME MATURATION FACTOR RIMM"/>
    <property type="match status" value="1"/>
</dbReference>
<evidence type="ECO:0000256" key="2">
    <source>
        <dbReference type="ARBA" id="ARBA00022517"/>
    </source>
</evidence>
<evidence type="ECO:0000256" key="5">
    <source>
        <dbReference type="HAMAP-Rule" id="MF_00014"/>
    </source>
</evidence>
<dbReference type="InterPro" id="IPR009000">
    <property type="entry name" value="Transl_B-barrel_sf"/>
</dbReference>
<comment type="domain">
    <text evidence="5">The PRC barrel domain binds ribosomal protein uS19.</text>
</comment>
<dbReference type="HAMAP" id="MF_00014">
    <property type="entry name" value="Ribosome_mat_RimM"/>
    <property type="match status" value="1"/>
</dbReference>
<evidence type="ECO:0000256" key="4">
    <source>
        <dbReference type="ARBA" id="ARBA00023186"/>
    </source>
</evidence>
<reference evidence="8" key="1">
    <citation type="journal article" date="2014" name="Int. J. Syst. Evol. Microbiol.">
        <title>Complete genome sequence of Corynebacterium casei LMG S-19264T (=DSM 44701T), isolated from a smear-ripened cheese.</title>
        <authorList>
            <consortium name="US DOE Joint Genome Institute (JGI-PGF)"/>
            <person name="Walter F."/>
            <person name="Albersmeier A."/>
            <person name="Kalinowski J."/>
            <person name="Ruckert C."/>
        </authorList>
    </citation>
    <scope>NUCLEOTIDE SEQUENCE</scope>
    <source>
        <strain evidence="8">CCM 8606</strain>
    </source>
</reference>
<dbReference type="SUPFAM" id="SSF50447">
    <property type="entry name" value="Translation proteins"/>
    <property type="match status" value="1"/>
</dbReference>
<dbReference type="RefSeq" id="WP_188355282.1">
    <property type="nucleotide sequence ID" value="NZ_BMDH01000002.1"/>
</dbReference>
<dbReference type="GO" id="GO:0043022">
    <property type="term" value="F:ribosome binding"/>
    <property type="evidence" value="ECO:0007669"/>
    <property type="project" value="InterPro"/>
</dbReference>
<gene>
    <name evidence="5" type="primary">rimM</name>
    <name evidence="8" type="ORF">GCM10007377_11450</name>
</gene>
<protein>
    <recommendedName>
        <fullName evidence="5">Ribosome maturation factor RimM</fullName>
    </recommendedName>
</protein>
<organism evidence="8 9">
    <name type="scientific">Galliscardovia ingluviei</name>
    <dbReference type="NCBI Taxonomy" id="1769422"/>
    <lineage>
        <taxon>Bacteria</taxon>
        <taxon>Bacillati</taxon>
        <taxon>Actinomycetota</taxon>
        <taxon>Actinomycetes</taxon>
        <taxon>Bifidobacteriales</taxon>
        <taxon>Bifidobacteriaceae</taxon>
        <taxon>Galliscardovia</taxon>
    </lineage>
</organism>
<comment type="similarity">
    <text evidence="5">Belongs to the RimM family.</text>
</comment>
<dbReference type="GO" id="GO:0042274">
    <property type="term" value="P:ribosomal small subunit biogenesis"/>
    <property type="evidence" value="ECO:0007669"/>
    <property type="project" value="UniProtKB-UniRule"/>
</dbReference>
<comment type="caution">
    <text evidence="8">The sequence shown here is derived from an EMBL/GenBank/DDBJ whole genome shotgun (WGS) entry which is preliminary data.</text>
</comment>
<dbReference type="SUPFAM" id="SSF50346">
    <property type="entry name" value="PRC-barrel domain"/>
    <property type="match status" value="1"/>
</dbReference>
<keyword evidence="3 5" id="KW-0698">rRNA processing</keyword>